<dbReference type="EnsemblPlants" id="KRH20795">
    <property type="protein sequence ID" value="KRH20795"/>
    <property type="gene ID" value="GLYMA_13G201000"/>
</dbReference>
<evidence type="ECO:0000313" key="2">
    <source>
        <dbReference type="EnsemblPlants" id="KRH20795"/>
    </source>
</evidence>
<organism evidence="1">
    <name type="scientific">Glycine max</name>
    <name type="common">Soybean</name>
    <name type="synonym">Glycine hispida</name>
    <dbReference type="NCBI Taxonomy" id="3847"/>
    <lineage>
        <taxon>Eukaryota</taxon>
        <taxon>Viridiplantae</taxon>
        <taxon>Streptophyta</taxon>
        <taxon>Embryophyta</taxon>
        <taxon>Tracheophyta</taxon>
        <taxon>Spermatophyta</taxon>
        <taxon>Magnoliopsida</taxon>
        <taxon>eudicotyledons</taxon>
        <taxon>Gunneridae</taxon>
        <taxon>Pentapetalae</taxon>
        <taxon>rosids</taxon>
        <taxon>fabids</taxon>
        <taxon>Fabales</taxon>
        <taxon>Fabaceae</taxon>
        <taxon>Papilionoideae</taxon>
        <taxon>50 kb inversion clade</taxon>
        <taxon>NPAAA clade</taxon>
        <taxon>indigoferoid/millettioid clade</taxon>
        <taxon>Phaseoleae</taxon>
        <taxon>Glycine</taxon>
        <taxon>Glycine subgen. Soja</taxon>
    </lineage>
</organism>
<name>A0A0R0H157_SOYBN</name>
<reference evidence="1" key="3">
    <citation type="submission" date="2018-07" db="EMBL/GenBank/DDBJ databases">
        <title>WGS assembly of Glycine max.</title>
        <authorList>
            <person name="Schmutz J."/>
            <person name="Cannon S."/>
            <person name="Schlueter J."/>
            <person name="Ma J."/>
            <person name="Mitros T."/>
            <person name="Nelson W."/>
            <person name="Hyten D."/>
            <person name="Song Q."/>
            <person name="Thelen J."/>
            <person name="Cheng J."/>
            <person name="Xu D."/>
            <person name="Hellsten U."/>
            <person name="May G."/>
            <person name="Yu Y."/>
            <person name="Sakurai T."/>
            <person name="Umezawa T."/>
            <person name="Bhattacharyya M."/>
            <person name="Sandhu D."/>
            <person name="Valliyodan B."/>
            <person name="Lindquist E."/>
            <person name="Peto M."/>
            <person name="Grant D."/>
            <person name="Shu S."/>
            <person name="Goodstein D."/>
            <person name="Barry K."/>
            <person name="Futrell-Griggs M."/>
            <person name="Abernathy B."/>
            <person name="Du J."/>
            <person name="Tian Z."/>
            <person name="Zhu L."/>
            <person name="Gill N."/>
            <person name="Joshi T."/>
            <person name="Libault M."/>
            <person name="Sethuraman A."/>
            <person name="Zhang X."/>
            <person name="Shinozaki K."/>
            <person name="Nguyen H."/>
            <person name="Wing R."/>
            <person name="Cregan P."/>
            <person name="Specht J."/>
            <person name="Grimwood J."/>
            <person name="Rokhsar D."/>
            <person name="Stacey G."/>
            <person name="Shoemaker R."/>
            <person name="Jackson S."/>
        </authorList>
    </citation>
    <scope>NUCLEOTIDE SEQUENCE</scope>
    <source>
        <tissue evidence="1">Callus</tissue>
    </source>
</reference>
<evidence type="ECO:0000313" key="3">
    <source>
        <dbReference type="Proteomes" id="UP000008827"/>
    </source>
</evidence>
<dbReference type="Proteomes" id="UP000008827">
    <property type="component" value="Chromosome 13"/>
</dbReference>
<dbReference type="SMR" id="A0A0R0H157"/>
<dbReference type="InParanoid" id="A0A0R0H157"/>
<gene>
    <name evidence="1" type="ORF">GLYMA_13G201000</name>
</gene>
<dbReference type="EMBL" id="CM000846">
    <property type="protein sequence ID" value="KRH20795.1"/>
    <property type="molecule type" value="Genomic_DNA"/>
</dbReference>
<keyword evidence="3" id="KW-1185">Reference proteome</keyword>
<protein>
    <submittedName>
        <fullName evidence="1 2">Uncharacterized protein</fullName>
    </submittedName>
</protein>
<reference evidence="1 2" key="1">
    <citation type="journal article" date="2010" name="Nature">
        <title>Genome sequence of the palaeopolyploid soybean.</title>
        <authorList>
            <person name="Schmutz J."/>
            <person name="Cannon S.B."/>
            <person name="Schlueter J."/>
            <person name="Ma J."/>
            <person name="Mitros T."/>
            <person name="Nelson W."/>
            <person name="Hyten D.L."/>
            <person name="Song Q."/>
            <person name="Thelen J.J."/>
            <person name="Cheng J."/>
            <person name="Xu D."/>
            <person name="Hellsten U."/>
            <person name="May G.D."/>
            <person name="Yu Y."/>
            <person name="Sakurai T."/>
            <person name="Umezawa T."/>
            <person name="Bhattacharyya M.K."/>
            <person name="Sandhu D."/>
            <person name="Valliyodan B."/>
            <person name="Lindquist E."/>
            <person name="Peto M."/>
            <person name="Grant D."/>
            <person name="Shu S."/>
            <person name="Goodstein D."/>
            <person name="Barry K."/>
            <person name="Futrell-Griggs M."/>
            <person name="Abernathy B."/>
            <person name="Du J."/>
            <person name="Tian Z."/>
            <person name="Zhu L."/>
            <person name="Gill N."/>
            <person name="Joshi T."/>
            <person name="Libault M."/>
            <person name="Sethuraman A."/>
            <person name="Zhang X.-C."/>
            <person name="Shinozaki K."/>
            <person name="Nguyen H.T."/>
            <person name="Wing R.A."/>
            <person name="Cregan P."/>
            <person name="Specht J."/>
            <person name="Grimwood J."/>
            <person name="Rokhsar D."/>
            <person name="Stacey G."/>
            <person name="Shoemaker R.C."/>
            <person name="Jackson S.A."/>
        </authorList>
    </citation>
    <scope>NUCLEOTIDE SEQUENCE</scope>
    <source>
        <strain evidence="2">cv. Williams 82</strain>
        <tissue evidence="1">Callus</tissue>
    </source>
</reference>
<evidence type="ECO:0000313" key="1">
    <source>
        <dbReference type="EMBL" id="KRH20795.1"/>
    </source>
</evidence>
<sequence>MVPQALRKEVASFNWRLSVAVTRRWYEAIAVFTEPSIIGDPSCILLASTMWWLKNTMRALEKKRLEMKNTIWSWIRSTEASKRVS</sequence>
<proteinExistence type="predicted"/>
<accession>A0A0R0H157</accession>
<dbReference type="Gramene" id="KRH20795">
    <property type="protein sequence ID" value="KRH20795"/>
    <property type="gene ID" value="GLYMA_13G201000"/>
</dbReference>
<dbReference type="AlphaFoldDB" id="A0A0R0H157"/>
<reference evidence="2" key="2">
    <citation type="submission" date="2018-02" db="UniProtKB">
        <authorList>
            <consortium name="EnsemblPlants"/>
        </authorList>
    </citation>
    <scope>IDENTIFICATION</scope>
    <source>
        <strain evidence="2">Williams 82</strain>
    </source>
</reference>